<protein>
    <submittedName>
        <fullName evidence="1">Uncharacterized protein</fullName>
    </submittedName>
</protein>
<gene>
    <name evidence="1" type="ORF">SNAT2548_LOCUS6129</name>
</gene>
<dbReference type="Proteomes" id="UP000604046">
    <property type="component" value="Unassembled WGS sequence"/>
</dbReference>
<sequence length="181" mass="20258">MTRYMRQFEKFQLADLDSYFEEAYAQAPEGSWFSCFRHFRTRVMMVVNFKTPEESGWANSQSEAWFFIHVDAEVSPCFHGVGRCMASAPLCTCSWESRDGGLVLEGFSGSRTEELHQPGSAGQRRIAQGRSPLQPYELSSSIPGWTCMPGRTFATAGPRFGHAYPDSQRIVLSGSMAVTLC</sequence>
<reference evidence="1" key="1">
    <citation type="submission" date="2021-02" db="EMBL/GenBank/DDBJ databases">
        <authorList>
            <person name="Dougan E. K."/>
            <person name="Rhodes N."/>
            <person name="Thang M."/>
            <person name="Chan C."/>
        </authorList>
    </citation>
    <scope>NUCLEOTIDE SEQUENCE</scope>
</reference>
<dbReference type="EMBL" id="CAJNDS010000402">
    <property type="protein sequence ID" value="CAE7202416.1"/>
    <property type="molecule type" value="Genomic_DNA"/>
</dbReference>
<accession>A0A812JBR6</accession>
<keyword evidence="2" id="KW-1185">Reference proteome</keyword>
<proteinExistence type="predicted"/>
<dbReference type="AlphaFoldDB" id="A0A812JBR6"/>
<organism evidence="1 2">
    <name type="scientific">Symbiodinium natans</name>
    <dbReference type="NCBI Taxonomy" id="878477"/>
    <lineage>
        <taxon>Eukaryota</taxon>
        <taxon>Sar</taxon>
        <taxon>Alveolata</taxon>
        <taxon>Dinophyceae</taxon>
        <taxon>Suessiales</taxon>
        <taxon>Symbiodiniaceae</taxon>
        <taxon>Symbiodinium</taxon>
    </lineage>
</organism>
<evidence type="ECO:0000313" key="1">
    <source>
        <dbReference type="EMBL" id="CAE7202416.1"/>
    </source>
</evidence>
<evidence type="ECO:0000313" key="2">
    <source>
        <dbReference type="Proteomes" id="UP000604046"/>
    </source>
</evidence>
<comment type="caution">
    <text evidence="1">The sequence shown here is derived from an EMBL/GenBank/DDBJ whole genome shotgun (WGS) entry which is preliminary data.</text>
</comment>
<name>A0A812JBR6_9DINO</name>